<evidence type="ECO:0000313" key="3">
    <source>
        <dbReference type="Proteomes" id="UP000244338"/>
    </source>
</evidence>
<gene>
    <name evidence="2" type="ORF">BSOLF_2434</name>
</gene>
<accession>A0A2R6XY23</accession>
<sequence>MNTGALTNESETADANRSAAQEASAAKDDWIPLSWEKVSVSGNLQVLKEGLNQTERIVKTTTLYAISGSRETKVVIYAKKGDADHLHAALIRDGIVYDLGPAAGYAYDQDDALTVNNLMLFQKEVVKVQGAVGATALKRLYIDLTDGIPKLLLTVDEGNASESDVDHDGLPEVVVSAGTIPHTSIYRWKDG</sequence>
<protein>
    <submittedName>
        <fullName evidence="2">Uncharacterized protein</fullName>
    </submittedName>
</protein>
<comment type="caution">
    <text evidence="2">The sequence shown here is derived from an EMBL/GenBank/DDBJ whole genome shotgun (WGS) entry which is preliminary data.</text>
</comment>
<name>A0A2R6XY23_9BACL</name>
<proteinExistence type="predicted"/>
<organism evidence="2 3">
    <name type="scientific">Candidatus Carbonibacillus altaicus</name>
    <dbReference type="NCBI Taxonomy" id="2163959"/>
    <lineage>
        <taxon>Bacteria</taxon>
        <taxon>Bacillati</taxon>
        <taxon>Bacillota</taxon>
        <taxon>Bacilli</taxon>
        <taxon>Bacillales</taxon>
        <taxon>Candidatus Carbonibacillus</taxon>
    </lineage>
</organism>
<feature type="compositionally biased region" description="Polar residues" evidence="1">
    <location>
        <begin position="1"/>
        <end position="10"/>
    </location>
</feature>
<dbReference type="EMBL" id="PEBX01000137">
    <property type="protein sequence ID" value="PTQ55331.1"/>
    <property type="molecule type" value="Genomic_DNA"/>
</dbReference>
<dbReference type="AlphaFoldDB" id="A0A2R6XY23"/>
<dbReference type="Proteomes" id="UP000244338">
    <property type="component" value="Unassembled WGS sequence"/>
</dbReference>
<reference evidence="3" key="1">
    <citation type="journal article" date="2018" name="Sci. Rep.">
        <title>Lignite coal burning seam in the remote Altai Mountains harbors a hydrogen-driven thermophilic microbial community.</title>
        <authorList>
            <person name="Kadnikov V.V."/>
            <person name="Mardanov A.V."/>
            <person name="Ivasenko D.A."/>
            <person name="Antsiferov D.V."/>
            <person name="Beletsky A.V."/>
            <person name="Karnachuk O.V."/>
            <person name="Ravin N.V."/>
        </authorList>
    </citation>
    <scope>NUCLEOTIDE SEQUENCE [LARGE SCALE GENOMIC DNA]</scope>
</reference>
<evidence type="ECO:0000256" key="1">
    <source>
        <dbReference type="SAM" id="MobiDB-lite"/>
    </source>
</evidence>
<feature type="region of interest" description="Disordered" evidence="1">
    <location>
        <begin position="1"/>
        <end position="21"/>
    </location>
</feature>
<evidence type="ECO:0000313" key="2">
    <source>
        <dbReference type="EMBL" id="PTQ55331.1"/>
    </source>
</evidence>